<dbReference type="EC" id="6.3.2.17" evidence="3"/>
<dbReference type="EMBL" id="SNVJ01000030">
    <property type="protein sequence ID" value="MXP65893.1"/>
    <property type="molecule type" value="Genomic_DNA"/>
</dbReference>
<dbReference type="NCBIfam" id="TIGR01499">
    <property type="entry name" value="folC"/>
    <property type="match status" value="1"/>
</dbReference>
<evidence type="ECO:0000256" key="4">
    <source>
        <dbReference type="ARBA" id="ARBA00022598"/>
    </source>
</evidence>
<comment type="cofactor">
    <cofactor evidence="1">
        <name>Mg(2+)</name>
        <dbReference type="ChEBI" id="CHEBI:18420"/>
    </cofactor>
</comment>
<evidence type="ECO:0000313" key="13">
    <source>
        <dbReference type="Proteomes" id="UP000460715"/>
    </source>
</evidence>
<dbReference type="GO" id="GO:0005737">
    <property type="term" value="C:cytoplasm"/>
    <property type="evidence" value="ECO:0007669"/>
    <property type="project" value="TreeGrafter"/>
</dbReference>
<dbReference type="InterPro" id="IPR013221">
    <property type="entry name" value="Mur_ligase_cen"/>
</dbReference>
<evidence type="ECO:0000256" key="1">
    <source>
        <dbReference type="ARBA" id="ARBA00001946"/>
    </source>
</evidence>
<dbReference type="GO" id="GO:0046872">
    <property type="term" value="F:metal ion binding"/>
    <property type="evidence" value="ECO:0007669"/>
    <property type="project" value="UniProtKB-KW"/>
</dbReference>
<dbReference type="Proteomes" id="UP000460715">
    <property type="component" value="Unassembled WGS sequence"/>
</dbReference>
<dbReference type="GO" id="GO:0008841">
    <property type="term" value="F:dihydrofolate synthase activity"/>
    <property type="evidence" value="ECO:0007669"/>
    <property type="project" value="TreeGrafter"/>
</dbReference>
<comment type="caution">
    <text evidence="12">The sequence shown here is derived from an EMBL/GenBank/DDBJ whole genome shotgun (WGS) entry which is preliminary data.</text>
</comment>
<dbReference type="RefSeq" id="WP_160939299.1">
    <property type="nucleotide sequence ID" value="NZ_SNVJ01000030.1"/>
</dbReference>
<protein>
    <recommendedName>
        <fullName evidence="3">tetrahydrofolate synthase</fullName>
        <ecNumber evidence="3">6.3.2.17</ecNumber>
    </recommendedName>
</protein>
<dbReference type="Gene3D" id="3.40.1190.10">
    <property type="entry name" value="Mur-like, catalytic domain"/>
    <property type="match status" value="1"/>
</dbReference>
<dbReference type="InterPro" id="IPR036565">
    <property type="entry name" value="Mur-like_cat_sf"/>
</dbReference>
<dbReference type="Pfam" id="PF08245">
    <property type="entry name" value="Mur_ligase_M"/>
    <property type="match status" value="1"/>
</dbReference>
<dbReference type="PANTHER" id="PTHR11136:SF0">
    <property type="entry name" value="DIHYDROFOLATE SYNTHETASE-RELATED"/>
    <property type="match status" value="1"/>
</dbReference>
<accession>A0A845BE91</accession>
<evidence type="ECO:0000256" key="2">
    <source>
        <dbReference type="ARBA" id="ARBA00008276"/>
    </source>
</evidence>
<evidence type="ECO:0000256" key="5">
    <source>
        <dbReference type="ARBA" id="ARBA00022723"/>
    </source>
</evidence>
<organism evidence="12 13">
    <name type="scientific">Teichococcus coralli</name>
    <dbReference type="NCBI Taxonomy" id="2545983"/>
    <lineage>
        <taxon>Bacteria</taxon>
        <taxon>Pseudomonadati</taxon>
        <taxon>Pseudomonadota</taxon>
        <taxon>Alphaproteobacteria</taxon>
        <taxon>Acetobacterales</taxon>
        <taxon>Roseomonadaceae</taxon>
        <taxon>Roseomonas</taxon>
    </lineage>
</organism>
<dbReference type="GO" id="GO:0046654">
    <property type="term" value="P:tetrahydrofolate biosynthetic process"/>
    <property type="evidence" value="ECO:0007669"/>
    <property type="project" value="UniProtKB-UniPathway"/>
</dbReference>
<dbReference type="PIRSF" id="PIRSF001563">
    <property type="entry name" value="Folylpolyglu_synth"/>
    <property type="match status" value="1"/>
</dbReference>
<evidence type="ECO:0000313" key="12">
    <source>
        <dbReference type="EMBL" id="MXP65893.1"/>
    </source>
</evidence>
<keyword evidence="6 10" id="KW-0547">Nucleotide-binding</keyword>
<dbReference type="FunFam" id="3.40.1190.10:FF:000011">
    <property type="entry name" value="Folylpolyglutamate synthase/dihydrofolate synthase"/>
    <property type="match status" value="1"/>
</dbReference>
<evidence type="ECO:0000256" key="9">
    <source>
        <dbReference type="ARBA" id="ARBA00047493"/>
    </source>
</evidence>
<keyword evidence="7 10" id="KW-0067">ATP-binding</keyword>
<evidence type="ECO:0000256" key="10">
    <source>
        <dbReference type="PIRNR" id="PIRNR001563"/>
    </source>
</evidence>
<dbReference type="UniPathway" id="UPA00077">
    <property type="reaction ID" value="UER00157"/>
</dbReference>
<keyword evidence="13" id="KW-1185">Reference proteome</keyword>
<gene>
    <name evidence="12" type="ORF">E0493_21330</name>
</gene>
<dbReference type="InterPro" id="IPR036615">
    <property type="entry name" value="Mur_ligase_C_dom_sf"/>
</dbReference>
<evidence type="ECO:0000256" key="3">
    <source>
        <dbReference type="ARBA" id="ARBA00013025"/>
    </source>
</evidence>
<keyword evidence="8" id="KW-0460">Magnesium</keyword>
<keyword evidence="5" id="KW-0479">Metal-binding</keyword>
<comment type="similarity">
    <text evidence="2 10">Belongs to the folylpolyglutamate synthase family.</text>
</comment>
<dbReference type="PANTHER" id="PTHR11136">
    <property type="entry name" value="FOLYLPOLYGLUTAMATE SYNTHASE-RELATED"/>
    <property type="match status" value="1"/>
</dbReference>
<dbReference type="SUPFAM" id="SSF53623">
    <property type="entry name" value="MurD-like peptide ligases, catalytic domain"/>
    <property type="match status" value="1"/>
</dbReference>
<keyword evidence="4 10" id="KW-0436">Ligase</keyword>
<evidence type="ECO:0000256" key="7">
    <source>
        <dbReference type="ARBA" id="ARBA00022840"/>
    </source>
</evidence>
<dbReference type="GO" id="GO:0004326">
    <property type="term" value="F:tetrahydrofolylpolyglutamate synthase activity"/>
    <property type="evidence" value="ECO:0007669"/>
    <property type="project" value="UniProtKB-EC"/>
</dbReference>
<feature type="domain" description="Mur ligase central" evidence="11">
    <location>
        <begin position="46"/>
        <end position="262"/>
    </location>
</feature>
<dbReference type="OrthoDB" id="9809356at2"/>
<dbReference type="InterPro" id="IPR018109">
    <property type="entry name" value="Folylpolyglutamate_synth_CS"/>
</dbReference>
<proteinExistence type="inferred from homology"/>
<reference evidence="12 13" key="1">
    <citation type="submission" date="2019-03" db="EMBL/GenBank/DDBJ databases">
        <title>Roseomonas sp. a novel Roseomonas species isolated from Sea whip Gorgonian.</title>
        <authorList>
            <person name="Li F."/>
            <person name="Pan X."/>
            <person name="Huang S."/>
            <person name="Li Z."/>
            <person name="Meng B."/>
        </authorList>
    </citation>
    <scope>NUCLEOTIDE SEQUENCE [LARGE SCALE GENOMIC DNA]</scope>
    <source>
        <strain evidence="12 13">M0104</strain>
    </source>
</reference>
<dbReference type="InterPro" id="IPR001645">
    <property type="entry name" value="Folylpolyglutamate_synth"/>
</dbReference>
<evidence type="ECO:0000256" key="6">
    <source>
        <dbReference type="ARBA" id="ARBA00022741"/>
    </source>
</evidence>
<dbReference type="AlphaFoldDB" id="A0A845BE91"/>
<evidence type="ECO:0000259" key="11">
    <source>
        <dbReference type="Pfam" id="PF08245"/>
    </source>
</evidence>
<name>A0A845BE91_9PROT</name>
<dbReference type="PROSITE" id="PS01012">
    <property type="entry name" value="FOLYLPOLYGLU_SYNT_2"/>
    <property type="match status" value="1"/>
</dbReference>
<evidence type="ECO:0000256" key="8">
    <source>
        <dbReference type="ARBA" id="ARBA00022842"/>
    </source>
</evidence>
<sequence length="427" mass="44780">MSRSEAIIDRLHALHPTLIDLSLERLQRLLAALDHPERKLPPVIHVAGTNGKGSTCAFLRAIAEAAGQRVHVYSSPHLVRFHERIRLAGMLVSEEALTAALEEVEAVNAGAPITVFEVTTAVALLLFSRVPADLLVLEVGLGGRYDATNVVERPVACAIASISMDHMDFLGDSLAAIAAEKAGILKRGVPAATGQQAPEALMVLEDEAARLGVTLAVRNQDWTASWTETGLRYADPGGIMELPRPALPGPHQLDNAGIAIAALRGWNPPWLSEAAIAAGLTTATWPARLQRLHGALATLLPAGWELWLDGGHNAGAGQALAEHLPLWADRPRHLVVGMKRGKASADFLAPLVPLADSLWAVAEPGQHLAMPVEEIVAASGGVARPGPEVADALRAIAAGSGPPGRVLICGSLYLAGEVLKADGTTIA</sequence>
<dbReference type="GO" id="GO:0005524">
    <property type="term" value="F:ATP binding"/>
    <property type="evidence" value="ECO:0007669"/>
    <property type="project" value="UniProtKB-KW"/>
</dbReference>
<dbReference type="Gene3D" id="3.90.190.20">
    <property type="entry name" value="Mur ligase, C-terminal domain"/>
    <property type="match status" value="1"/>
</dbReference>
<comment type="catalytic activity">
    <reaction evidence="9">
        <text>(6S)-5,6,7,8-tetrahydrofolyl-(gamma-L-Glu)(n) + L-glutamate + ATP = (6S)-5,6,7,8-tetrahydrofolyl-(gamma-L-Glu)(n+1) + ADP + phosphate + H(+)</text>
        <dbReference type="Rhea" id="RHEA:10580"/>
        <dbReference type="Rhea" id="RHEA-COMP:14738"/>
        <dbReference type="Rhea" id="RHEA-COMP:14740"/>
        <dbReference type="ChEBI" id="CHEBI:15378"/>
        <dbReference type="ChEBI" id="CHEBI:29985"/>
        <dbReference type="ChEBI" id="CHEBI:30616"/>
        <dbReference type="ChEBI" id="CHEBI:43474"/>
        <dbReference type="ChEBI" id="CHEBI:141005"/>
        <dbReference type="ChEBI" id="CHEBI:456216"/>
        <dbReference type="EC" id="6.3.2.17"/>
    </reaction>
</comment>
<dbReference type="SUPFAM" id="SSF53244">
    <property type="entry name" value="MurD-like peptide ligases, peptide-binding domain"/>
    <property type="match status" value="1"/>
</dbReference>